<proteinExistence type="inferred from homology"/>
<dbReference type="InterPro" id="IPR005769">
    <property type="entry name" value="PhnE/PtxC"/>
</dbReference>
<keyword evidence="6 7" id="KW-0472">Membrane</keyword>
<dbReference type="GO" id="GO:0015416">
    <property type="term" value="F:ABC-type phosphonate transporter activity"/>
    <property type="evidence" value="ECO:0007669"/>
    <property type="project" value="InterPro"/>
</dbReference>
<dbReference type="InterPro" id="IPR000515">
    <property type="entry name" value="MetI-like"/>
</dbReference>
<dbReference type="InterPro" id="IPR035906">
    <property type="entry name" value="MetI-like_sf"/>
</dbReference>
<protein>
    <submittedName>
        <fullName evidence="9">Phosphonate transport system permease protein</fullName>
    </submittedName>
</protein>
<dbReference type="PANTHER" id="PTHR30043">
    <property type="entry name" value="PHOSPHONATES TRANSPORT SYSTEM PERMEASE PROTEIN"/>
    <property type="match status" value="1"/>
</dbReference>
<keyword evidence="3" id="KW-1003">Cell membrane</keyword>
<dbReference type="PANTHER" id="PTHR30043:SF1">
    <property type="entry name" value="ABC TRANSPORT SYSTEM PERMEASE PROTEIN P69"/>
    <property type="match status" value="1"/>
</dbReference>
<evidence type="ECO:0000313" key="9">
    <source>
        <dbReference type="EMBL" id="MCP1676681.1"/>
    </source>
</evidence>
<dbReference type="RefSeq" id="WP_253483502.1">
    <property type="nucleotide sequence ID" value="NZ_JALJXV010000010.1"/>
</dbReference>
<name>A0AAE3G6C3_9GAMM</name>
<dbReference type="SUPFAM" id="SSF161098">
    <property type="entry name" value="MetI-like"/>
    <property type="match status" value="1"/>
</dbReference>
<dbReference type="Gene3D" id="1.10.3720.10">
    <property type="entry name" value="MetI-like"/>
    <property type="match status" value="1"/>
</dbReference>
<dbReference type="EMBL" id="JALJXV010000010">
    <property type="protein sequence ID" value="MCP1676681.1"/>
    <property type="molecule type" value="Genomic_DNA"/>
</dbReference>
<reference evidence="9" key="1">
    <citation type="submission" date="2022-03" db="EMBL/GenBank/DDBJ databases">
        <title>Genomic Encyclopedia of Type Strains, Phase III (KMG-III): the genomes of soil and plant-associated and newly described type strains.</title>
        <authorList>
            <person name="Whitman W."/>
        </authorList>
    </citation>
    <scope>NUCLEOTIDE SEQUENCE</scope>
    <source>
        <strain evidence="9">ANL 6-2</strain>
    </source>
</reference>
<feature type="domain" description="ABC transmembrane type-1" evidence="8">
    <location>
        <begin position="94"/>
        <end position="277"/>
    </location>
</feature>
<feature type="transmembrane region" description="Helical" evidence="7">
    <location>
        <begin position="227"/>
        <end position="247"/>
    </location>
</feature>
<dbReference type="Pfam" id="PF00528">
    <property type="entry name" value="BPD_transp_1"/>
    <property type="match status" value="1"/>
</dbReference>
<dbReference type="CDD" id="cd06261">
    <property type="entry name" value="TM_PBP2"/>
    <property type="match status" value="1"/>
</dbReference>
<keyword evidence="10" id="KW-1185">Reference proteome</keyword>
<keyword evidence="5 7" id="KW-1133">Transmembrane helix</keyword>
<evidence type="ECO:0000256" key="2">
    <source>
        <dbReference type="ARBA" id="ARBA00022448"/>
    </source>
</evidence>
<gene>
    <name evidence="9" type="ORF">J2T57_003852</name>
</gene>
<keyword evidence="4 7" id="KW-0812">Transmembrane</keyword>
<dbReference type="NCBIfam" id="TIGR01097">
    <property type="entry name" value="PhnE"/>
    <property type="match status" value="1"/>
</dbReference>
<keyword evidence="2 7" id="KW-0813">Transport</keyword>
<feature type="transmembrane region" description="Helical" evidence="7">
    <location>
        <begin position="146"/>
        <end position="169"/>
    </location>
</feature>
<evidence type="ECO:0000259" key="8">
    <source>
        <dbReference type="PROSITE" id="PS50928"/>
    </source>
</evidence>
<comment type="subcellular location">
    <subcellularLocation>
        <location evidence="1 7">Cell membrane</location>
        <topology evidence="1 7">Multi-pass membrane protein</topology>
    </subcellularLocation>
</comment>
<feature type="transmembrane region" description="Helical" evidence="7">
    <location>
        <begin position="63"/>
        <end position="85"/>
    </location>
</feature>
<evidence type="ECO:0000256" key="7">
    <source>
        <dbReference type="RuleBase" id="RU363032"/>
    </source>
</evidence>
<evidence type="ECO:0000313" key="10">
    <source>
        <dbReference type="Proteomes" id="UP001205843"/>
    </source>
</evidence>
<accession>A0AAE3G6C3</accession>
<dbReference type="GO" id="GO:0005886">
    <property type="term" value="C:plasma membrane"/>
    <property type="evidence" value="ECO:0007669"/>
    <property type="project" value="UniProtKB-SubCell"/>
</dbReference>
<organism evidence="9 10">
    <name type="scientific">Natronocella acetinitrilica</name>
    <dbReference type="NCBI Taxonomy" id="414046"/>
    <lineage>
        <taxon>Bacteria</taxon>
        <taxon>Pseudomonadati</taxon>
        <taxon>Pseudomonadota</taxon>
        <taxon>Gammaproteobacteria</taxon>
        <taxon>Chromatiales</taxon>
        <taxon>Ectothiorhodospiraceae</taxon>
        <taxon>Natronocella</taxon>
    </lineage>
</organism>
<feature type="transmembrane region" description="Helical" evidence="7">
    <location>
        <begin position="97"/>
        <end position="120"/>
    </location>
</feature>
<comment type="similarity">
    <text evidence="7">Belongs to the binding-protein-dependent transport system permease family.</text>
</comment>
<comment type="caution">
    <text evidence="9">The sequence shown here is derived from an EMBL/GenBank/DDBJ whole genome shotgun (WGS) entry which is preliminary data.</text>
</comment>
<sequence length="290" mass="32799">MSVINQNPTVVNFEADFRRHRNRQRLQLVVFGVLFAIAVHLSADISQFTFDRLSRALPRLGDYLFRTLPEIGLTTFFGDIAYWYYGFLRWLKLLFDTILIALLATLFGAIGGLLLCFPASRNLMDNYAVYFVCRRFAEIARTVPEVVYALIFVVAFGIGPMAGLLALTVHSIGALAKLYSEVNENIDERPMEGLRASGANWFEVIRFAVLPQVLPNLTTYTLWRLELNIRAAAIIGFVGAGGIGQELYHAISFNYYEDISAIVLMVVLTVTLIDLLCERLRHRMIGKENF</sequence>
<feature type="transmembrane region" description="Helical" evidence="7">
    <location>
        <begin position="259"/>
        <end position="277"/>
    </location>
</feature>
<dbReference type="AlphaFoldDB" id="A0AAE3G6C3"/>
<dbReference type="PROSITE" id="PS50928">
    <property type="entry name" value="ABC_TM1"/>
    <property type="match status" value="1"/>
</dbReference>
<evidence type="ECO:0000256" key="6">
    <source>
        <dbReference type="ARBA" id="ARBA00023136"/>
    </source>
</evidence>
<evidence type="ECO:0000256" key="1">
    <source>
        <dbReference type="ARBA" id="ARBA00004651"/>
    </source>
</evidence>
<evidence type="ECO:0000256" key="4">
    <source>
        <dbReference type="ARBA" id="ARBA00022692"/>
    </source>
</evidence>
<evidence type="ECO:0000256" key="3">
    <source>
        <dbReference type="ARBA" id="ARBA00022475"/>
    </source>
</evidence>
<feature type="transmembrane region" description="Helical" evidence="7">
    <location>
        <begin position="26"/>
        <end position="43"/>
    </location>
</feature>
<dbReference type="Proteomes" id="UP001205843">
    <property type="component" value="Unassembled WGS sequence"/>
</dbReference>
<evidence type="ECO:0000256" key="5">
    <source>
        <dbReference type="ARBA" id="ARBA00022989"/>
    </source>
</evidence>